<feature type="domain" description="Potassium channel voltage dependent KCNQ C-terminal" evidence="12">
    <location>
        <begin position="41"/>
        <end position="141"/>
    </location>
</feature>
<dbReference type="Proteomes" id="UP000314294">
    <property type="component" value="Unassembled WGS sequence"/>
</dbReference>
<gene>
    <name evidence="13" type="primary">kcnq1_2</name>
    <name evidence="13" type="ORF">EYF80_038480</name>
</gene>
<feature type="region of interest" description="Disordered" evidence="11">
    <location>
        <begin position="1"/>
        <end position="42"/>
    </location>
</feature>
<evidence type="ECO:0000256" key="2">
    <source>
        <dbReference type="ARBA" id="ARBA00022448"/>
    </source>
</evidence>
<dbReference type="PRINTS" id="PR01460">
    <property type="entry name" value="KCNQ1CHANNEL"/>
</dbReference>
<feature type="compositionally biased region" description="Basic and acidic residues" evidence="11">
    <location>
        <begin position="1"/>
        <end position="12"/>
    </location>
</feature>
<name>A0A4Z2GCM1_9TELE</name>
<evidence type="ECO:0000256" key="7">
    <source>
        <dbReference type="ARBA" id="ARBA00022958"/>
    </source>
</evidence>
<dbReference type="InterPro" id="IPR013821">
    <property type="entry name" value="K_chnl_volt-dep_KCNQ_C"/>
</dbReference>
<proteinExistence type="predicted"/>
<protein>
    <submittedName>
        <fullName evidence="13">Potassium voltage-gated channel subfamily KQT member 1</fullName>
    </submittedName>
</protein>
<dbReference type="GO" id="GO:0005249">
    <property type="term" value="F:voltage-gated potassium channel activity"/>
    <property type="evidence" value="ECO:0007669"/>
    <property type="project" value="InterPro"/>
</dbReference>
<dbReference type="PANTHER" id="PTHR47735:SF14">
    <property type="entry name" value="POTASSIUM VOLTAGE-GATED CHANNEL SUBFAMILY KQT MEMBER 1"/>
    <property type="match status" value="1"/>
</dbReference>
<evidence type="ECO:0000256" key="10">
    <source>
        <dbReference type="ARBA" id="ARBA00034430"/>
    </source>
</evidence>
<evidence type="ECO:0000313" key="14">
    <source>
        <dbReference type="Proteomes" id="UP000314294"/>
    </source>
</evidence>
<organism evidence="13 14">
    <name type="scientific">Liparis tanakae</name>
    <name type="common">Tanaka's snailfish</name>
    <dbReference type="NCBI Taxonomy" id="230148"/>
    <lineage>
        <taxon>Eukaryota</taxon>
        <taxon>Metazoa</taxon>
        <taxon>Chordata</taxon>
        <taxon>Craniata</taxon>
        <taxon>Vertebrata</taxon>
        <taxon>Euteleostomi</taxon>
        <taxon>Actinopterygii</taxon>
        <taxon>Neopterygii</taxon>
        <taxon>Teleostei</taxon>
        <taxon>Neoteleostei</taxon>
        <taxon>Acanthomorphata</taxon>
        <taxon>Eupercaria</taxon>
        <taxon>Perciformes</taxon>
        <taxon>Cottioidei</taxon>
        <taxon>Cottales</taxon>
        <taxon>Liparidae</taxon>
        <taxon>Liparis</taxon>
    </lineage>
</organism>
<comment type="caution">
    <text evidence="13">The sequence shown here is derived from an EMBL/GenBank/DDBJ whole genome shotgun (WGS) entry which is preliminary data.</text>
</comment>
<feature type="compositionally biased region" description="Polar residues" evidence="11">
    <location>
        <begin position="30"/>
        <end position="41"/>
    </location>
</feature>
<dbReference type="InterPro" id="IPR003937">
    <property type="entry name" value="K_chnl_volt-dep_KCNQ"/>
</dbReference>
<keyword evidence="6" id="KW-0851">Voltage-gated channel</keyword>
<dbReference type="InterPro" id="IPR005827">
    <property type="entry name" value="K_chnl_volt-dep_KCQN1"/>
</dbReference>
<keyword evidence="3" id="KW-0472">Membrane</keyword>
<reference evidence="13 14" key="1">
    <citation type="submission" date="2019-03" db="EMBL/GenBank/DDBJ databases">
        <title>First draft genome of Liparis tanakae, snailfish: a comprehensive survey of snailfish specific genes.</title>
        <authorList>
            <person name="Kim W."/>
            <person name="Song I."/>
            <person name="Jeong J.-H."/>
            <person name="Kim D."/>
            <person name="Kim S."/>
            <person name="Ryu S."/>
            <person name="Song J.Y."/>
            <person name="Lee S.K."/>
        </authorList>
    </citation>
    <scope>NUCLEOTIDE SEQUENCE [LARGE SCALE GENOMIC DNA]</scope>
    <source>
        <tissue evidence="13">Muscle</tissue>
    </source>
</reference>
<evidence type="ECO:0000313" key="13">
    <source>
        <dbReference type="EMBL" id="TNN51316.1"/>
    </source>
</evidence>
<evidence type="ECO:0000259" key="12">
    <source>
        <dbReference type="Pfam" id="PF03520"/>
    </source>
</evidence>
<dbReference type="EMBL" id="SRLO01000586">
    <property type="protein sequence ID" value="TNN51316.1"/>
    <property type="molecule type" value="Genomic_DNA"/>
</dbReference>
<keyword evidence="2" id="KW-0813">Transport</keyword>
<feature type="region of interest" description="Disordered" evidence="11">
    <location>
        <begin position="359"/>
        <end position="382"/>
    </location>
</feature>
<evidence type="ECO:0000256" key="11">
    <source>
        <dbReference type="SAM" id="MobiDB-lite"/>
    </source>
</evidence>
<evidence type="ECO:0000256" key="1">
    <source>
        <dbReference type="ARBA" id="ARBA00004651"/>
    </source>
</evidence>
<keyword evidence="9" id="KW-0407">Ion channel</keyword>
<dbReference type="Gene3D" id="6.10.140.1910">
    <property type="match status" value="1"/>
</dbReference>
<evidence type="ECO:0000256" key="6">
    <source>
        <dbReference type="ARBA" id="ARBA00022882"/>
    </source>
</evidence>
<keyword evidence="8" id="KW-0406">Ion transport</keyword>
<dbReference type="GO" id="GO:0008076">
    <property type="term" value="C:voltage-gated potassium channel complex"/>
    <property type="evidence" value="ECO:0007669"/>
    <property type="project" value="InterPro"/>
</dbReference>
<accession>A0A4Z2GCM1</accession>
<keyword evidence="4" id="KW-0633">Potassium transport</keyword>
<keyword evidence="7" id="KW-0630">Potassium</keyword>
<evidence type="ECO:0000256" key="8">
    <source>
        <dbReference type="ARBA" id="ARBA00023065"/>
    </source>
</evidence>
<dbReference type="Pfam" id="PF03520">
    <property type="entry name" value="KCNQ_channel"/>
    <property type="match status" value="1"/>
</dbReference>
<comment type="subcellular location">
    <subcellularLocation>
        <location evidence="1">Cell membrane</location>
        <topology evidence="1">Multi-pass membrane protein</topology>
    </subcellularLocation>
</comment>
<evidence type="ECO:0000256" key="9">
    <source>
        <dbReference type="ARBA" id="ARBA00023303"/>
    </source>
</evidence>
<evidence type="ECO:0000256" key="4">
    <source>
        <dbReference type="ARBA" id="ARBA00022538"/>
    </source>
</evidence>
<evidence type="ECO:0000256" key="3">
    <source>
        <dbReference type="ARBA" id="ARBA00022475"/>
    </source>
</evidence>
<dbReference type="AlphaFoldDB" id="A0A4Z2GCM1"/>
<dbReference type="PANTHER" id="PTHR47735">
    <property type="entry name" value="POTASSIUM VOLTAGE-GATED CHANNEL SUBFAMILY KQT MEMBER 4"/>
    <property type="match status" value="1"/>
</dbReference>
<evidence type="ECO:0000256" key="5">
    <source>
        <dbReference type="ARBA" id="ARBA00022826"/>
    </source>
</evidence>
<comment type="catalytic activity">
    <reaction evidence="10">
        <text>K(+)(in) = K(+)(out)</text>
        <dbReference type="Rhea" id="RHEA:29463"/>
        <dbReference type="ChEBI" id="CHEBI:29103"/>
    </reaction>
</comment>
<keyword evidence="5" id="KW-0631">Potassium channel</keyword>
<keyword evidence="14" id="KW-1185">Reference proteome</keyword>
<keyword evidence="3" id="KW-1003">Cell membrane</keyword>
<sequence length="474" mass="50683">MRSGERVRRAPASERPSGAPLTPKDVKQLSAPSDATSNPALTESHRKAIRVIQRMRYFVAKRNFQQARKPYDVRDVIEQYSQGHLHLMVRIKELQRRLDQSIGKITLFQSGSDRAKDKGTNSIGCRLNRMEEKITHMDHSLNRIAESLTFLVGRRDGAEAEGGGRPRPRPATTFTCNVLPSQDSLPSYDQLSSSPSSFTSNTASTAAATAATTFTTHPVGAAAMDKSTANTNALHTGDLRAADGDPVTAARPWGVPAFLYASGRAEKGPKVTICLRRPPQRGPAALPKCAEGGCLAFVLVGGGPGVHNRAISSPVIRAFLPGLAAGLERVLFLRAAVVASAGHARRVLDTLERFSWSLPAPSSRSLTPPRAADAATAEQHAPSTAAAAAAGTSSHWKRPAAGTSSHWKRPLSGVSVWKLKFQRRLSCSSSSRSLSAKSRRSCSWSTGPNRLLQTGSLRPAASILSAGVLVLVEE</sequence>